<evidence type="ECO:0000256" key="3">
    <source>
        <dbReference type="SAM" id="MobiDB-lite"/>
    </source>
</evidence>
<dbReference type="InterPro" id="IPR013783">
    <property type="entry name" value="Ig-like_fold"/>
</dbReference>
<dbReference type="InterPro" id="IPR001547">
    <property type="entry name" value="Glyco_hydro_5"/>
</dbReference>
<comment type="caution">
    <text evidence="5">The sequence shown here is derived from an EMBL/GenBank/DDBJ whole genome shotgun (WGS) entry which is preliminary data.</text>
</comment>
<dbReference type="Proteomes" id="UP001206639">
    <property type="component" value="Unassembled WGS sequence"/>
</dbReference>
<dbReference type="InterPro" id="IPR017853">
    <property type="entry name" value="GH"/>
</dbReference>
<dbReference type="InterPro" id="IPR001680">
    <property type="entry name" value="WD40_rpt"/>
</dbReference>
<dbReference type="PANTHER" id="PTHR12631">
    <property type="entry name" value="ALPHA-L-IDURONIDASE"/>
    <property type="match status" value="1"/>
</dbReference>
<dbReference type="SUPFAM" id="SSF51445">
    <property type="entry name" value="(Trans)glycosidases"/>
    <property type="match status" value="1"/>
</dbReference>
<feature type="compositionally biased region" description="Polar residues" evidence="3">
    <location>
        <begin position="80"/>
        <end position="92"/>
    </location>
</feature>
<dbReference type="InterPro" id="IPR011044">
    <property type="entry name" value="Quino_amine_DH_bsu"/>
</dbReference>
<keyword evidence="2" id="KW-0326">Glycosidase</keyword>
<dbReference type="Pfam" id="PF17963">
    <property type="entry name" value="Big_9"/>
    <property type="match status" value="4"/>
</dbReference>
<organism evidence="5 6">
    <name type="scientific">Mycobacterium deserti</name>
    <dbReference type="NCBI Taxonomy" id="2978347"/>
    <lineage>
        <taxon>Bacteria</taxon>
        <taxon>Bacillati</taxon>
        <taxon>Actinomycetota</taxon>
        <taxon>Actinomycetes</taxon>
        <taxon>Mycobacteriales</taxon>
        <taxon>Mycobacteriaceae</taxon>
        <taxon>Mycobacterium</taxon>
    </lineage>
</organism>
<sequence>MGEPTDVGGNPAADPAPQPSSSPSAQTVEVAPGVVVSNSGGAQTSTDDEEELEDTDSSPGPADDDAVPDTDGRDQVDQDIPSSIDSPATQTSAQTVEAVGADTAEVVVPAIEIDKPSETASVVLSAPNPSRASTQPIAATPVTTINAMLQAVLTPILSRVFDALPGGPDSSPLGWALLAVARRQVGVDAPSLTLATESAPALLSLAAAADSPPDVEVVLGKPVVATGAVSGQVVAVDPEGGTPTYAVTTPPNGGALVFNNSTGKFTYTPTISQRIAAALTGNATIAMTVTVSDGANSVATVVNIPVSAYPLNRAAVIGGVGGAHAIAISGTRAYVTNKAAGTVTVIDTVTNAVIRTIAVGAAPDGIAVKHDGTRIYVSSLEGNTVKVVNTTTGAVVKTLSIATPSAVTIHPNGTVLYVTSLDAGTLRKINLTYWTTATVKLPTGARPTDIVISPDRTKLYVISGTAAGGGTVALVGSSSSAVIATFSSTPTSLAISGDSKRLYVASADGTVKVVDAATRAVLATHTVGGVPASVTVSRDGSALFVTDARGAVRALDTTTGAVLGSFATRTPTATPSTAPRAVQSADGTKLYVTDSASGAVHVVSLPPTNSAPQVGPPNLSAPIPTTGVVTGKVQGTDPDNGDVLKYSVATGPKKGTLSVRADGTFTYTPTAAARHAAAKVGALTDVTADTFSVTVTDLKGATAIAQVTVNILPANKTPVVSATVGTPNTTTGVVTGKVSATDGNNDVRTYTAAASPLKGTVVVNTATGAFTYTPTATARHQAAKLGAPADAKVDTFSVTVDDGHGGVVVKTVTVSIRPSNSIPSTPTIGSSTNTATGTVTGTVKFADIDNDTLTYKATAAAKGTLTMQPDGSFSYTPTAPARQAAAAPGATTATKTDTVKVTVTDGYGGTATMTLTLTVAPAMPANSGYQAANPTLAIGTVTGKITAVNPATGVSYTVAAGPAKGLVKVDAAAGTFVYVPNVDARYAAAATAGVDTDMFTVSVTDALGVKTSVTVTVEVAPPLTSAMDQRSTTIAVTAQEMYFFTQAETDKALDLLKAAGVTNIRILVPWMGVEAFDDWWSWGAVDRTVNGAAARNIEVLAVLNSPPIWASVPNVPILTGRPANPAEFAEYAGMVATRYAGKVSAYEIWNEPNYVGFWAPGPNAAQYTEILKAAYPVIKAADPNAVVIAGSVASVIDWLNLTANPVRFVKEMYAAGAAGYFDALSFHPYLYSLQFSKGGSTINAPLWQAKEIYKLMVANGDGNKKIWATEYGQPSHLVSEDSQAAFIGDFLRTWRNLAFAGPAFIQTIKDNTESDVNAANMGLLRADWSAKPAMGMVTTIILENVRLRT</sequence>
<evidence type="ECO:0000256" key="2">
    <source>
        <dbReference type="ARBA" id="ARBA00023295"/>
    </source>
</evidence>
<gene>
    <name evidence="5" type="ORF">N4S67_18170</name>
</gene>
<dbReference type="SMART" id="SM00564">
    <property type="entry name" value="PQQ"/>
    <property type="match status" value="5"/>
</dbReference>
<dbReference type="PANTHER" id="PTHR12631:SF10">
    <property type="entry name" value="BETA-XYLOSIDASE-LIKE PROTEIN-RELATED"/>
    <property type="match status" value="1"/>
</dbReference>
<feature type="domain" description="Glycoside hydrolase family 5" evidence="4">
    <location>
        <begin position="1029"/>
        <end position="1276"/>
    </location>
</feature>
<evidence type="ECO:0000313" key="6">
    <source>
        <dbReference type="Proteomes" id="UP001206639"/>
    </source>
</evidence>
<dbReference type="InterPro" id="IPR051923">
    <property type="entry name" value="Glycosyl_Hydrolase_39"/>
</dbReference>
<dbReference type="InterPro" id="IPR015943">
    <property type="entry name" value="WD40/YVTN_repeat-like_dom_sf"/>
</dbReference>
<keyword evidence="6" id="KW-1185">Reference proteome</keyword>
<keyword evidence="1" id="KW-0378">Hydrolase</keyword>
<reference evidence="6" key="1">
    <citation type="submission" date="2023-07" db="EMBL/GenBank/DDBJ databases">
        <authorList>
            <person name="Deng Y."/>
            <person name="Zhang Y.-Q."/>
        </authorList>
    </citation>
    <scope>NUCLEOTIDE SEQUENCE [LARGE SCALE GENOMIC DNA]</scope>
    <source>
        <strain evidence="6">CPCC 205710</strain>
    </source>
</reference>
<evidence type="ECO:0000256" key="1">
    <source>
        <dbReference type="ARBA" id="ARBA00022801"/>
    </source>
</evidence>
<dbReference type="NCBIfam" id="TIGR01965">
    <property type="entry name" value="VCBS_repeat"/>
    <property type="match status" value="3"/>
</dbReference>
<dbReference type="Gene3D" id="2.60.40.10">
    <property type="entry name" value="Immunoglobulins"/>
    <property type="match status" value="1"/>
</dbReference>
<dbReference type="InterPro" id="IPR011964">
    <property type="entry name" value="YVTN_b-propeller_repeat"/>
</dbReference>
<dbReference type="NCBIfam" id="TIGR02276">
    <property type="entry name" value="beta_rpt_yvtn"/>
    <property type="match status" value="1"/>
</dbReference>
<feature type="compositionally biased region" description="Acidic residues" evidence="3">
    <location>
        <begin position="46"/>
        <end position="68"/>
    </location>
</feature>
<dbReference type="SUPFAM" id="SSF75011">
    <property type="entry name" value="3-carboxy-cis,cis-mucoante lactonizing enzyme"/>
    <property type="match status" value="1"/>
</dbReference>
<dbReference type="SMART" id="SM00320">
    <property type="entry name" value="WD40"/>
    <property type="match status" value="2"/>
</dbReference>
<dbReference type="EMBL" id="JAODWD010000004">
    <property type="protein sequence ID" value="MCT7660342.1"/>
    <property type="molecule type" value="Genomic_DNA"/>
</dbReference>
<dbReference type="InterPro" id="IPR010221">
    <property type="entry name" value="VCBS_dom"/>
</dbReference>
<accession>A0ABT2MDK4</accession>
<protein>
    <submittedName>
        <fullName evidence="5">VCBS domain-containing protein</fullName>
    </submittedName>
</protein>
<name>A0ABT2MDK4_9MYCO</name>
<dbReference type="Pfam" id="PF00150">
    <property type="entry name" value="Cellulase"/>
    <property type="match status" value="1"/>
</dbReference>
<evidence type="ECO:0000313" key="5">
    <source>
        <dbReference type="EMBL" id="MCT7660342.1"/>
    </source>
</evidence>
<dbReference type="InterPro" id="IPR018391">
    <property type="entry name" value="PQQ_b-propeller_rpt"/>
</dbReference>
<evidence type="ECO:0000259" key="4">
    <source>
        <dbReference type="Pfam" id="PF00150"/>
    </source>
</evidence>
<feature type="region of interest" description="Disordered" evidence="3">
    <location>
        <begin position="1"/>
        <end position="92"/>
    </location>
</feature>
<dbReference type="SUPFAM" id="SSF50969">
    <property type="entry name" value="YVTN repeat-like/Quinoprotein amine dehydrogenase"/>
    <property type="match status" value="1"/>
</dbReference>
<proteinExistence type="predicted"/>
<dbReference type="Gene3D" id="3.20.20.80">
    <property type="entry name" value="Glycosidases"/>
    <property type="match status" value="1"/>
</dbReference>
<dbReference type="Gene3D" id="2.130.10.10">
    <property type="entry name" value="YVTN repeat-like/Quinoprotein amine dehydrogenase"/>
    <property type="match status" value="2"/>
</dbReference>